<organism evidence="1 2">
    <name type="scientific">Nocardioides cavernaquae</name>
    <dbReference type="NCBI Taxonomy" id="2321396"/>
    <lineage>
        <taxon>Bacteria</taxon>
        <taxon>Bacillati</taxon>
        <taxon>Actinomycetota</taxon>
        <taxon>Actinomycetes</taxon>
        <taxon>Propionibacteriales</taxon>
        <taxon>Nocardioidaceae</taxon>
        <taxon>Nocardioides</taxon>
    </lineage>
</organism>
<dbReference type="Proteomes" id="UP000276542">
    <property type="component" value="Unassembled WGS sequence"/>
</dbReference>
<gene>
    <name evidence="1" type="ORF">D4739_12925</name>
</gene>
<reference evidence="2" key="1">
    <citation type="submission" date="2018-09" db="EMBL/GenBank/DDBJ databases">
        <authorList>
            <person name="Zhu H."/>
        </authorList>
    </citation>
    <scope>NUCLEOTIDE SEQUENCE [LARGE SCALE GENOMIC DNA]</scope>
    <source>
        <strain evidence="2">K1W22B-1</strain>
    </source>
</reference>
<evidence type="ECO:0000313" key="1">
    <source>
        <dbReference type="EMBL" id="RJS47028.1"/>
    </source>
</evidence>
<dbReference type="EMBL" id="QYRP01000002">
    <property type="protein sequence ID" value="RJS47028.1"/>
    <property type="molecule type" value="Genomic_DNA"/>
</dbReference>
<name>A0A3A5HAZ3_9ACTN</name>
<evidence type="ECO:0000313" key="2">
    <source>
        <dbReference type="Proteomes" id="UP000276542"/>
    </source>
</evidence>
<proteinExistence type="predicted"/>
<comment type="caution">
    <text evidence="1">The sequence shown here is derived from an EMBL/GenBank/DDBJ whole genome shotgun (WGS) entry which is preliminary data.</text>
</comment>
<dbReference type="AlphaFoldDB" id="A0A3A5HAZ3"/>
<dbReference type="OrthoDB" id="3264463at2"/>
<keyword evidence="2" id="KW-1185">Reference proteome</keyword>
<dbReference type="RefSeq" id="WP_120060998.1">
    <property type="nucleotide sequence ID" value="NZ_QYRP01000002.1"/>
</dbReference>
<sequence length="314" mass="34514">MKTPTTLTARSPEDLMAVVPAVLGFHPEESLVMLTFGGGGGFHARIDLPAEPAQLPEACFALLQPARRQEVERVIFIAYSADAERASAVALAVSDVFDLEGFDVMEPLRSDGSSWHFVCSCDDPDHVGPHPYDVSAHPFTAEAVLDGRVTHATRDELAGTLSPDVEATGRVEAGLVAPPPRRDRAREQRRMEKLVRRHTRERTEPSDADVVWLALACTDVLVRDVALFLVDRGGARDHADFWRSVMRRTPERWLPGPAAMLGFCAWLAGDGALAWCAVDRCREVDPDYSLADCVAELLTRAVPPHTWGTETWGR</sequence>
<dbReference type="InterPro" id="IPR025447">
    <property type="entry name" value="DUF4192"/>
</dbReference>
<accession>A0A3A5HAZ3</accession>
<protein>
    <submittedName>
        <fullName evidence="1">DUF4192 domain-containing protein</fullName>
    </submittedName>
</protein>
<dbReference type="Pfam" id="PF13830">
    <property type="entry name" value="DUF4192"/>
    <property type="match status" value="1"/>
</dbReference>